<dbReference type="InterPro" id="IPR002495">
    <property type="entry name" value="Glyco_trans_8"/>
</dbReference>
<dbReference type="EMBL" id="VORZ01000001">
    <property type="protein sequence ID" value="TXD97910.1"/>
    <property type="molecule type" value="Genomic_DNA"/>
</dbReference>
<evidence type="ECO:0000313" key="1">
    <source>
        <dbReference type="EMBL" id="TXD97910.1"/>
    </source>
</evidence>
<keyword evidence="2" id="KW-1185">Reference proteome</keyword>
<sequence>MSNEVIKVFVGCDPNNCDLEQMMVLDYSLHKHTSAPIEIVWMQLSRDPNSYWYSNPETGEGWNTTKWATPFSGFRWAIPEYCDFTGRAIYMDADVVILSDLATLWNHPIEGQSIVAAKTNADMTRLCTCVWDCKDAQGTVLPVEQLRKEPSSHQEMMDVIKKNPQLVEPYQDSYNCVDGEDLAIDDIKILHYSDMSMQFSHKYALSRVEKEGFAHWFDGKIIPHPRQELVELFDNYYNEALAAGYKLDNYRVEAFGSFPKKTHKRYKGNKITRPNVTKTFLSRLFKR</sequence>
<name>A0A5C7A5J3_9GAMM</name>
<proteinExistence type="predicted"/>
<dbReference type="Proteomes" id="UP000321903">
    <property type="component" value="Unassembled WGS sequence"/>
</dbReference>
<comment type="caution">
    <text evidence="1">The sequence shown here is derived from an EMBL/GenBank/DDBJ whole genome shotgun (WGS) entry which is preliminary data.</text>
</comment>
<dbReference type="OrthoDB" id="583646at2"/>
<dbReference type="SUPFAM" id="SSF53448">
    <property type="entry name" value="Nucleotide-diphospho-sugar transferases"/>
    <property type="match status" value="1"/>
</dbReference>
<reference evidence="1 2" key="1">
    <citation type="submission" date="2019-08" db="EMBL/GenBank/DDBJ databases">
        <title>Genome sequence of Psychrobacter frigidicola ACAM304 (type strain).</title>
        <authorList>
            <person name="Bowman J.P."/>
        </authorList>
    </citation>
    <scope>NUCLEOTIDE SEQUENCE [LARGE SCALE GENOMIC DNA]</scope>
    <source>
        <strain evidence="1 2">ACAM 304</strain>
    </source>
</reference>
<dbReference type="GO" id="GO:0016757">
    <property type="term" value="F:glycosyltransferase activity"/>
    <property type="evidence" value="ECO:0007669"/>
    <property type="project" value="InterPro"/>
</dbReference>
<accession>A0A5C7A5J3</accession>
<evidence type="ECO:0000313" key="2">
    <source>
        <dbReference type="Proteomes" id="UP000321903"/>
    </source>
</evidence>
<protein>
    <submittedName>
        <fullName evidence="1">Glycosyl transferase</fullName>
    </submittedName>
</protein>
<gene>
    <name evidence="1" type="ORF">ES754_02845</name>
</gene>
<dbReference type="RefSeq" id="WP_147221861.1">
    <property type="nucleotide sequence ID" value="NZ_CAJGYY010000001.1"/>
</dbReference>
<dbReference type="Gene3D" id="3.90.550.10">
    <property type="entry name" value="Spore Coat Polysaccharide Biosynthesis Protein SpsA, Chain A"/>
    <property type="match status" value="1"/>
</dbReference>
<organism evidence="1 2">
    <name type="scientific">Psychrobacter frigidicola</name>
    <dbReference type="NCBI Taxonomy" id="45611"/>
    <lineage>
        <taxon>Bacteria</taxon>
        <taxon>Pseudomonadati</taxon>
        <taxon>Pseudomonadota</taxon>
        <taxon>Gammaproteobacteria</taxon>
        <taxon>Moraxellales</taxon>
        <taxon>Moraxellaceae</taxon>
        <taxon>Psychrobacter</taxon>
    </lineage>
</organism>
<dbReference type="InterPro" id="IPR029044">
    <property type="entry name" value="Nucleotide-diphossugar_trans"/>
</dbReference>
<dbReference type="AlphaFoldDB" id="A0A5C7A5J3"/>
<dbReference type="Pfam" id="PF01501">
    <property type="entry name" value="Glyco_transf_8"/>
    <property type="match status" value="1"/>
</dbReference>
<keyword evidence="1" id="KW-0808">Transferase</keyword>